<protein>
    <submittedName>
        <fullName evidence="1">Uncharacterized protein</fullName>
    </submittedName>
</protein>
<reference evidence="1" key="2">
    <citation type="submission" date="2020-11" db="EMBL/GenBank/DDBJ databases">
        <authorList>
            <person name="McCartney M.A."/>
            <person name="Auch B."/>
            <person name="Kono T."/>
            <person name="Mallez S."/>
            <person name="Becker A."/>
            <person name="Gohl D.M."/>
            <person name="Silverstein K.A.T."/>
            <person name="Koren S."/>
            <person name="Bechman K.B."/>
            <person name="Herman A."/>
            <person name="Abrahante J.E."/>
            <person name="Garbe J."/>
        </authorList>
    </citation>
    <scope>NUCLEOTIDE SEQUENCE</scope>
    <source>
        <strain evidence="1">Duluth1</strain>
        <tissue evidence="1">Whole animal</tissue>
    </source>
</reference>
<evidence type="ECO:0000313" key="2">
    <source>
        <dbReference type="Proteomes" id="UP000828390"/>
    </source>
</evidence>
<accession>A0A9D4DLG5</accession>
<keyword evidence="2" id="KW-1185">Reference proteome</keyword>
<evidence type="ECO:0000313" key="1">
    <source>
        <dbReference type="EMBL" id="KAH3751183.1"/>
    </source>
</evidence>
<dbReference type="Proteomes" id="UP000828390">
    <property type="component" value="Unassembled WGS sequence"/>
</dbReference>
<name>A0A9D4DLG5_DREPO</name>
<reference evidence="1" key="1">
    <citation type="journal article" date="2019" name="bioRxiv">
        <title>The Genome of the Zebra Mussel, Dreissena polymorpha: A Resource for Invasive Species Research.</title>
        <authorList>
            <person name="McCartney M.A."/>
            <person name="Auch B."/>
            <person name="Kono T."/>
            <person name="Mallez S."/>
            <person name="Zhang Y."/>
            <person name="Obille A."/>
            <person name="Becker A."/>
            <person name="Abrahante J.E."/>
            <person name="Garbe J."/>
            <person name="Badalamenti J.P."/>
            <person name="Herman A."/>
            <person name="Mangelson H."/>
            <person name="Liachko I."/>
            <person name="Sullivan S."/>
            <person name="Sone E.D."/>
            <person name="Koren S."/>
            <person name="Silverstein K.A.T."/>
            <person name="Beckman K.B."/>
            <person name="Gohl D.M."/>
        </authorList>
    </citation>
    <scope>NUCLEOTIDE SEQUENCE</scope>
    <source>
        <strain evidence="1">Duluth1</strain>
        <tissue evidence="1">Whole animal</tissue>
    </source>
</reference>
<comment type="caution">
    <text evidence="1">The sequence shown here is derived from an EMBL/GenBank/DDBJ whole genome shotgun (WGS) entry which is preliminary data.</text>
</comment>
<dbReference type="AlphaFoldDB" id="A0A9D4DLG5"/>
<proteinExistence type="predicted"/>
<organism evidence="1 2">
    <name type="scientific">Dreissena polymorpha</name>
    <name type="common">Zebra mussel</name>
    <name type="synonym">Mytilus polymorpha</name>
    <dbReference type="NCBI Taxonomy" id="45954"/>
    <lineage>
        <taxon>Eukaryota</taxon>
        <taxon>Metazoa</taxon>
        <taxon>Spiralia</taxon>
        <taxon>Lophotrochozoa</taxon>
        <taxon>Mollusca</taxon>
        <taxon>Bivalvia</taxon>
        <taxon>Autobranchia</taxon>
        <taxon>Heteroconchia</taxon>
        <taxon>Euheterodonta</taxon>
        <taxon>Imparidentia</taxon>
        <taxon>Neoheterodontei</taxon>
        <taxon>Myida</taxon>
        <taxon>Dreissenoidea</taxon>
        <taxon>Dreissenidae</taxon>
        <taxon>Dreissena</taxon>
    </lineage>
</organism>
<dbReference type="EMBL" id="JAIWYP010000010">
    <property type="protein sequence ID" value="KAH3751183.1"/>
    <property type="molecule type" value="Genomic_DNA"/>
</dbReference>
<sequence>MSRVPPGSLIRKVGHYALALRQPDPHPDRNFNPPGRSCYLWTPHQPDPRLARKFHLSGRSACAWPPCHRGSQREYQSQRGLSNRATGLYAVAMICRITWRNSGGLHRKFDVVNACTLARSRHDLLSYVRFTFLVLIVRPEVTVCPDGITSPETV</sequence>
<gene>
    <name evidence="1" type="ORF">DPMN_185732</name>
</gene>